<gene>
    <name evidence="1" type="ORF">L484_023832</name>
</gene>
<protein>
    <recommendedName>
        <fullName evidence="3">Glutathione S-transferase</fullName>
    </recommendedName>
</protein>
<evidence type="ECO:0000313" key="1">
    <source>
        <dbReference type="EMBL" id="EXB70647.1"/>
    </source>
</evidence>
<evidence type="ECO:0000313" key="2">
    <source>
        <dbReference type="Proteomes" id="UP000030645"/>
    </source>
</evidence>
<proteinExistence type="predicted"/>
<keyword evidence="2" id="KW-1185">Reference proteome</keyword>
<dbReference type="InterPro" id="IPR036282">
    <property type="entry name" value="Glutathione-S-Trfase_C_sf"/>
</dbReference>
<dbReference type="SUPFAM" id="SSF47616">
    <property type="entry name" value="GST C-terminal domain-like"/>
    <property type="match status" value="1"/>
</dbReference>
<name>W9R535_9ROSA</name>
<organism evidence="1 2">
    <name type="scientific">Morus notabilis</name>
    <dbReference type="NCBI Taxonomy" id="981085"/>
    <lineage>
        <taxon>Eukaryota</taxon>
        <taxon>Viridiplantae</taxon>
        <taxon>Streptophyta</taxon>
        <taxon>Embryophyta</taxon>
        <taxon>Tracheophyta</taxon>
        <taxon>Spermatophyta</taxon>
        <taxon>Magnoliopsida</taxon>
        <taxon>eudicotyledons</taxon>
        <taxon>Gunneridae</taxon>
        <taxon>Pentapetalae</taxon>
        <taxon>rosids</taxon>
        <taxon>fabids</taxon>
        <taxon>Rosales</taxon>
        <taxon>Moraceae</taxon>
        <taxon>Moreae</taxon>
        <taxon>Morus</taxon>
    </lineage>
</organism>
<sequence length="83" mass="9431">MGVKKLGLVDSVLGWLADLVSVFEEITGLKLIPEEKFPLLSTWMQVFADIPVIKESWPPRDTLFAKFRAIREAILSKDSQKDK</sequence>
<dbReference type="Proteomes" id="UP000030645">
    <property type="component" value="Unassembled WGS sequence"/>
</dbReference>
<evidence type="ECO:0008006" key="3">
    <source>
        <dbReference type="Google" id="ProtNLM"/>
    </source>
</evidence>
<dbReference type="eggNOG" id="ENOG502SX1X">
    <property type="taxonomic scope" value="Eukaryota"/>
</dbReference>
<reference evidence="2" key="1">
    <citation type="submission" date="2013-01" db="EMBL/GenBank/DDBJ databases">
        <title>Draft Genome Sequence of a Mulberry Tree, Morus notabilis C.K. Schneid.</title>
        <authorList>
            <person name="He N."/>
            <person name="Zhao S."/>
        </authorList>
    </citation>
    <scope>NUCLEOTIDE SEQUENCE</scope>
</reference>
<dbReference type="EMBL" id="KE344611">
    <property type="protein sequence ID" value="EXB70647.1"/>
    <property type="molecule type" value="Genomic_DNA"/>
</dbReference>
<accession>W9R535</accession>
<dbReference type="Gene3D" id="1.20.1050.10">
    <property type="match status" value="1"/>
</dbReference>
<dbReference type="AlphaFoldDB" id="W9R535"/>
<dbReference type="STRING" id="981085.W9R535"/>